<sequence>MPNQLDLFRILAPSAVLFDYKAAEDAREPKLAYLPTWLPHRNRVDLNKYPMRNGVKVPPTELQDYMVQIRSMFICPCASRNSAQLLQWADGGVVLVCQDYPKSRCQYFVNISSIYERAEHCRVYSADRTGYSNTLGVMGEQRSIDLGDQCPSIALRGYVVKKMSGPIPTESEKAIAKQIKPEEEEKSVLDPADFDASLEKVLSALGKRRSVTREDFDAVVGECDGYRHMVAHDADHRCSKRARESKEAE</sequence>
<protein>
    <submittedName>
        <fullName evidence="1">Uncharacterized protein</fullName>
    </submittedName>
</protein>
<organism evidence="1 2">
    <name type="scientific">Mycena chlorophos</name>
    <name type="common">Agaric fungus</name>
    <name type="synonym">Agaricus chlorophos</name>
    <dbReference type="NCBI Taxonomy" id="658473"/>
    <lineage>
        <taxon>Eukaryota</taxon>
        <taxon>Fungi</taxon>
        <taxon>Dikarya</taxon>
        <taxon>Basidiomycota</taxon>
        <taxon>Agaricomycotina</taxon>
        <taxon>Agaricomycetes</taxon>
        <taxon>Agaricomycetidae</taxon>
        <taxon>Agaricales</taxon>
        <taxon>Marasmiineae</taxon>
        <taxon>Mycenaceae</taxon>
        <taxon>Mycena</taxon>
    </lineage>
</organism>
<dbReference type="Proteomes" id="UP000815677">
    <property type="component" value="Unassembled WGS sequence"/>
</dbReference>
<reference evidence="1" key="1">
    <citation type="submission" date="2014-09" db="EMBL/GenBank/DDBJ databases">
        <title>Genome sequence of the luminous mushroom Mycena chlorophos for searching fungal bioluminescence genes.</title>
        <authorList>
            <person name="Tanaka Y."/>
            <person name="Kasuga D."/>
            <person name="Oba Y."/>
            <person name="Hase S."/>
            <person name="Sato K."/>
            <person name="Oba Y."/>
            <person name="Sakakibara Y."/>
        </authorList>
    </citation>
    <scope>NUCLEOTIDE SEQUENCE</scope>
</reference>
<keyword evidence="2" id="KW-1185">Reference proteome</keyword>
<gene>
    <name evidence="1" type="ORF">MCHLO_01908</name>
</gene>
<proteinExistence type="predicted"/>
<evidence type="ECO:0000313" key="1">
    <source>
        <dbReference type="EMBL" id="GAT44270.1"/>
    </source>
</evidence>
<evidence type="ECO:0000313" key="2">
    <source>
        <dbReference type="Proteomes" id="UP000815677"/>
    </source>
</evidence>
<name>A0ABQ0KZC3_MYCCL</name>
<dbReference type="EMBL" id="DF839651">
    <property type="protein sequence ID" value="GAT44270.1"/>
    <property type="molecule type" value="Genomic_DNA"/>
</dbReference>
<accession>A0ABQ0KZC3</accession>